<name>A0A199V3I4_ANACO</name>
<dbReference type="EMBL" id="LSRQ01003382">
    <property type="protein sequence ID" value="OAY71624.1"/>
    <property type="molecule type" value="Genomic_DNA"/>
</dbReference>
<reference evidence="1 2" key="1">
    <citation type="journal article" date="2016" name="DNA Res.">
        <title>The draft genome of MD-2 pineapple using hybrid error correction of long reads.</title>
        <authorList>
            <person name="Redwan R.M."/>
            <person name="Saidin A."/>
            <person name="Kumar S.V."/>
        </authorList>
    </citation>
    <scope>NUCLEOTIDE SEQUENCE [LARGE SCALE GENOMIC DNA]</scope>
    <source>
        <strain evidence="2">cv. MD2</strain>
        <tissue evidence="1">Leaf</tissue>
    </source>
</reference>
<comment type="caution">
    <text evidence="1">The sequence shown here is derived from an EMBL/GenBank/DDBJ whole genome shotgun (WGS) entry which is preliminary data.</text>
</comment>
<dbReference type="AlphaFoldDB" id="A0A199V3I4"/>
<accession>A0A199V3I4</accession>
<dbReference type="Proteomes" id="UP000092600">
    <property type="component" value="Unassembled WGS sequence"/>
</dbReference>
<evidence type="ECO:0000313" key="2">
    <source>
        <dbReference type="Proteomes" id="UP000092600"/>
    </source>
</evidence>
<proteinExistence type="predicted"/>
<protein>
    <submittedName>
        <fullName evidence="1">Protein NRT1/ PTR FAMILY 6.3</fullName>
    </submittedName>
</protein>
<evidence type="ECO:0000313" key="1">
    <source>
        <dbReference type="EMBL" id="OAY71624.1"/>
    </source>
</evidence>
<gene>
    <name evidence="1" type="ORF">ACMD2_23761</name>
</gene>
<organism evidence="1 2">
    <name type="scientific">Ananas comosus</name>
    <name type="common">Pineapple</name>
    <name type="synonym">Ananas ananas</name>
    <dbReference type="NCBI Taxonomy" id="4615"/>
    <lineage>
        <taxon>Eukaryota</taxon>
        <taxon>Viridiplantae</taxon>
        <taxon>Streptophyta</taxon>
        <taxon>Embryophyta</taxon>
        <taxon>Tracheophyta</taxon>
        <taxon>Spermatophyta</taxon>
        <taxon>Magnoliopsida</taxon>
        <taxon>Liliopsida</taxon>
        <taxon>Poales</taxon>
        <taxon>Bromeliaceae</taxon>
        <taxon>Bromelioideae</taxon>
        <taxon>Ananas</taxon>
    </lineage>
</organism>
<sequence length="66" mass="7177">MVGLPETDGQGKILSDAWDYKGRPAVRSQSGGWASAAMILDVSANTLSVFTAPYVQNILYYQTRPI</sequence>
<dbReference type="STRING" id="4615.A0A199V3I4"/>